<accession>A0A0M3JBG0</accession>
<dbReference type="AlphaFoldDB" id="A0A0M3JBG0"/>
<proteinExistence type="predicted"/>
<protein>
    <submittedName>
        <fullName evidence="2">Mobilization protein</fullName>
    </submittedName>
</protein>
<keyword evidence="1" id="KW-0175">Coiled coil</keyword>
<sequence>LKQLQDELQSAEENSHLYSTHAKRLNRLNEQYSGQLSAHKNAK</sequence>
<dbReference type="WBParaSite" id="ASIM_0000493501-mRNA-1">
    <property type="protein sequence ID" value="ASIM_0000493501-mRNA-1"/>
    <property type="gene ID" value="ASIM_0000493501"/>
</dbReference>
<organism evidence="2">
    <name type="scientific">Anisakis simplex</name>
    <name type="common">Herring worm</name>
    <dbReference type="NCBI Taxonomy" id="6269"/>
    <lineage>
        <taxon>Eukaryota</taxon>
        <taxon>Metazoa</taxon>
        <taxon>Ecdysozoa</taxon>
        <taxon>Nematoda</taxon>
        <taxon>Chromadorea</taxon>
        <taxon>Rhabditida</taxon>
        <taxon>Spirurina</taxon>
        <taxon>Ascaridomorpha</taxon>
        <taxon>Ascaridoidea</taxon>
        <taxon>Anisakidae</taxon>
        <taxon>Anisakis</taxon>
        <taxon>Anisakis simplex complex</taxon>
    </lineage>
</organism>
<evidence type="ECO:0000256" key="1">
    <source>
        <dbReference type="SAM" id="Coils"/>
    </source>
</evidence>
<name>A0A0M3JBG0_ANISI</name>
<feature type="coiled-coil region" evidence="1">
    <location>
        <begin position="1"/>
        <end position="42"/>
    </location>
</feature>
<evidence type="ECO:0000313" key="2">
    <source>
        <dbReference type="WBParaSite" id="ASIM_0000493501-mRNA-1"/>
    </source>
</evidence>
<reference evidence="2" key="1">
    <citation type="submission" date="2017-02" db="UniProtKB">
        <authorList>
            <consortium name="WormBaseParasite"/>
        </authorList>
    </citation>
    <scope>IDENTIFICATION</scope>
</reference>